<name>A0A8H2XCS5_9AGAM</name>
<proteinExistence type="predicted"/>
<evidence type="ECO:0000313" key="2">
    <source>
        <dbReference type="EMBL" id="CAE6423783.1"/>
    </source>
</evidence>
<gene>
    <name evidence="2" type="ORF">RDB_LOCUS51059</name>
</gene>
<comment type="caution">
    <text evidence="2">The sequence shown here is derived from an EMBL/GenBank/DDBJ whole genome shotgun (WGS) entry which is preliminary data.</text>
</comment>
<feature type="signal peptide" evidence="1">
    <location>
        <begin position="1"/>
        <end position="16"/>
    </location>
</feature>
<evidence type="ECO:0000256" key="1">
    <source>
        <dbReference type="SAM" id="SignalP"/>
    </source>
</evidence>
<dbReference type="AlphaFoldDB" id="A0A8H2XCS5"/>
<keyword evidence="1" id="KW-0732">Signal</keyword>
<dbReference type="Proteomes" id="UP000663841">
    <property type="component" value="Unassembled WGS sequence"/>
</dbReference>
<dbReference type="EMBL" id="CAJMWW010000078">
    <property type="protein sequence ID" value="CAE6423783.1"/>
    <property type="molecule type" value="Genomic_DNA"/>
</dbReference>
<accession>A0A8H2XCS5</accession>
<feature type="chain" id="PRO_5034533486" description="Secreted protein" evidence="1">
    <location>
        <begin position="17"/>
        <end position="80"/>
    </location>
</feature>
<protein>
    <recommendedName>
        <fullName evidence="4">Secreted protein</fullName>
    </recommendedName>
</protein>
<reference evidence="2" key="1">
    <citation type="submission" date="2021-01" db="EMBL/GenBank/DDBJ databases">
        <authorList>
            <person name="Kaushik A."/>
        </authorList>
    </citation>
    <scope>NUCLEOTIDE SEQUENCE</scope>
    <source>
        <strain evidence="2">AG3-T5</strain>
    </source>
</reference>
<sequence>MRCSLCNALLFPATWTNFTLQLHSAMEGDPALPLNQFYQTRLGIRWTRQSLHAMQSHALNPRSSTDKFISHISIFCLGTP</sequence>
<evidence type="ECO:0008006" key="4">
    <source>
        <dbReference type="Google" id="ProtNLM"/>
    </source>
</evidence>
<evidence type="ECO:0000313" key="3">
    <source>
        <dbReference type="Proteomes" id="UP000663841"/>
    </source>
</evidence>
<organism evidence="2 3">
    <name type="scientific">Rhizoctonia solani</name>
    <dbReference type="NCBI Taxonomy" id="456999"/>
    <lineage>
        <taxon>Eukaryota</taxon>
        <taxon>Fungi</taxon>
        <taxon>Dikarya</taxon>
        <taxon>Basidiomycota</taxon>
        <taxon>Agaricomycotina</taxon>
        <taxon>Agaricomycetes</taxon>
        <taxon>Cantharellales</taxon>
        <taxon>Ceratobasidiaceae</taxon>
        <taxon>Rhizoctonia</taxon>
    </lineage>
</organism>